<dbReference type="GO" id="GO:0006270">
    <property type="term" value="P:DNA replication initiation"/>
    <property type="evidence" value="ECO:0007669"/>
    <property type="project" value="TreeGrafter"/>
</dbReference>
<sequence length="1334" mass="151981">MTKGQVVADLKRHIFVFVWDDGAEPEAAERMKDSYERLNSLEVSVSWYQAQESLPSQDANFPTVFVMEQFNTTFYEEIKLDFRIIKPICLLTSLNNNVKIPISSCRSLANMALRKCRVSSSCFSIEQTTLIEQQVKLMGGTYNRMLLNNASHLITDEVHSKKYSRAVENDIPVVLRTWLDDAWNQSSSNPNFVALNREYTIRHHCPVFMKCNVVVSGFSGTERDEIVHLLKSNRANYTKEIILNGDSQTTHLVAKNTSCERYKYAIKLSIKKVKKDWVLDCVRKSCRLPEEDYDLEPKPKVIPNRIKTDTQSDVITEKLNQLDLEVQTSEEFLDGFMIYLCGFNDSQSNRIKKILNLCRATRLNKLSANVTHVLIGSPNSEQRTQIRNFSSAPPYILKYDWLVECWKQKSALPENDFLVTITDNDQSESSKPKVSSSRRRKRASPVDNNVISQYTRECNEDKILANSNFKLIYPNPSMLESIKHTIKKNGGNLITEDSTEIPHYTIVPVDLTKYGDNTTHLVTLYWLECSIFAKRLMKLGEDPLFTPASEYGCANVLSDTIVLVIVEPDRYVKSVSVKEFLNYMGAINTDELRKNIPGRTEVVITERLNHMFIRQAISWNIPIVKLDWVFQCALNKTKLSFEGFYASPSSQISASPPRSFLSERSKIFECDPAFELDLDDPTQLFPHGTTPQIIQHKSKGDNTQLAELYSHNMESIFIRDIGNTPRRNVISDILEGTKISLAIGFTPQEVTQMKNIIHELGGEYYKTYSSQVTHYICIAKSNWSKEAQLAKKENAAVVHPQWLIDNKKSSFRLNVINYPPSFDPNNSIGYFKVEKCAEPDIAGSLEPMDVSHSLDILKSYPAISDPDEELADNKSNLSISFGGTTPNLLPNQEADQLVTPARGRKKRMRSPNISVVSEPYSCNLFNIAPVDTHEAEVNVQGHGEKENNSRFKDNLSTQEVYDNFDIIYREVKESNFYPSDTLTNNNDILKSHRNTKEYEFKTPRESRRFSSLYHRKEYLINNYPQLRETRERVGWDPLPSEDFSAPQQFDRDSTPELTSRSSTPEPSSSERISSNRTSSRLRTSSSSKYTNLHPTTNSPLTSSQSNYYFMSSNVNMGLKSKLISVITSLGGKYLNVAIYDNKCTHMISGEIISCEKIFCAMVAGVYVLKPEYIYRCERESQFVCEEPFEWGNPSTYPPTGTASVSSEKRAQVAYSWRKKLEEKSLSNRQSMPLRRPTRPGAFENWVVYLGCQGCRFKDCKSDVCKRIILAGKGKTTNSLAKRSRITIALLDSHNVPNAPIKQLKESGISVNLCRYLFEYLDNLGDETKIKGSIC</sequence>
<dbReference type="PANTHER" id="PTHR13561">
    <property type="entry name" value="DNA REPLICATION REGULATOR DPB11-RELATED"/>
    <property type="match status" value="1"/>
</dbReference>
<keyword evidence="5" id="KW-1185">Reference proteome</keyword>
<proteinExistence type="predicted"/>
<feature type="domain" description="BRCT" evidence="3">
    <location>
        <begin position="328"/>
        <end position="419"/>
    </location>
</feature>
<gene>
    <name evidence="4" type="ORF">LOD99_6728</name>
</gene>
<dbReference type="Pfam" id="PF12738">
    <property type="entry name" value="PTCB-BRCT"/>
    <property type="match status" value="1"/>
</dbReference>
<dbReference type="CDD" id="cd17731">
    <property type="entry name" value="BRCT_TopBP1_rpt2_like"/>
    <property type="match status" value="1"/>
</dbReference>
<feature type="domain" description="BRCT" evidence="3">
    <location>
        <begin position="203"/>
        <end position="295"/>
    </location>
</feature>
<comment type="caution">
    <text evidence="4">The sequence shown here is derived from an EMBL/GenBank/DDBJ whole genome shotgun (WGS) entry which is preliminary data.</text>
</comment>
<dbReference type="SUPFAM" id="SSF52113">
    <property type="entry name" value="BRCT domain"/>
    <property type="match status" value="6"/>
</dbReference>
<feature type="domain" description="BRCT" evidence="3">
    <location>
        <begin position="131"/>
        <end position="181"/>
    </location>
</feature>
<dbReference type="Pfam" id="PF00533">
    <property type="entry name" value="BRCT"/>
    <property type="match status" value="3"/>
</dbReference>
<organism evidence="4 5">
    <name type="scientific">Oopsacas minuta</name>
    <dbReference type="NCBI Taxonomy" id="111878"/>
    <lineage>
        <taxon>Eukaryota</taxon>
        <taxon>Metazoa</taxon>
        <taxon>Porifera</taxon>
        <taxon>Hexactinellida</taxon>
        <taxon>Hexasterophora</taxon>
        <taxon>Lyssacinosida</taxon>
        <taxon>Leucopsacidae</taxon>
        <taxon>Oopsacas</taxon>
    </lineage>
</organism>
<dbReference type="Proteomes" id="UP001165289">
    <property type="component" value="Unassembled WGS sequence"/>
</dbReference>
<dbReference type="Gene3D" id="3.40.50.10190">
    <property type="entry name" value="BRCT domain"/>
    <property type="match status" value="9"/>
</dbReference>
<evidence type="ECO:0000259" key="3">
    <source>
        <dbReference type="PROSITE" id="PS50172"/>
    </source>
</evidence>
<feature type="compositionally biased region" description="Polar residues" evidence="2">
    <location>
        <begin position="1088"/>
        <end position="1099"/>
    </location>
</feature>
<accession>A0AAV7JKS0</accession>
<dbReference type="CDD" id="cd00027">
    <property type="entry name" value="BRCT"/>
    <property type="match status" value="1"/>
</dbReference>
<feature type="domain" description="BRCT" evidence="3">
    <location>
        <begin position="552"/>
        <end position="646"/>
    </location>
</feature>
<feature type="compositionally biased region" description="Low complexity" evidence="2">
    <location>
        <begin position="1055"/>
        <end position="1087"/>
    </location>
</feature>
<name>A0AAV7JKS0_9METZ</name>
<evidence type="ECO:0000313" key="5">
    <source>
        <dbReference type="Proteomes" id="UP001165289"/>
    </source>
</evidence>
<dbReference type="PROSITE" id="PS50172">
    <property type="entry name" value="BRCT"/>
    <property type="match status" value="6"/>
</dbReference>
<dbReference type="PANTHER" id="PTHR13561:SF20">
    <property type="entry name" value="DNA TOPOISOMERASE 2-BINDING PROTEIN 1"/>
    <property type="match status" value="1"/>
</dbReference>
<evidence type="ECO:0000256" key="1">
    <source>
        <dbReference type="ARBA" id="ARBA00022737"/>
    </source>
</evidence>
<dbReference type="GO" id="GO:0033314">
    <property type="term" value="P:mitotic DNA replication checkpoint signaling"/>
    <property type="evidence" value="ECO:0007669"/>
    <property type="project" value="TreeGrafter"/>
</dbReference>
<protein>
    <submittedName>
        <fullName evidence="4">DNA topoisomerase 2-binding protein 1</fullName>
    </submittedName>
</protein>
<dbReference type="EMBL" id="JAKMXF010000320">
    <property type="protein sequence ID" value="KAI6649562.1"/>
    <property type="molecule type" value="Genomic_DNA"/>
</dbReference>
<dbReference type="InterPro" id="IPR001357">
    <property type="entry name" value="BRCT_dom"/>
</dbReference>
<feature type="region of interest" description="Disordered" evidence="2">
    <location>
        <begin position="1037"/>
        <end position="1099"/>
    </location>
</feature>
<feature type="domain" description="BRCT" evidence="3">
    <location>
        <begin position="1119"/>
        <end position="1190"/>
    </location>
</feature>
<reference evidence="4 5" key="1">
    <citation type="journal article" date="2023" name="BMC Biol.">
        <title>The compact genome of the sponge Oopsacas minuta (Hexactinellida) is lacking key metazoan core genes.</title>
        <authorList>
            <person name="Santini S."/>
            <person name="Schenkelaars Q."/>
            <person name="Jourda C."/>
            <person name="Duchesne M."/>
            <person name="Belahbib H."/>
            <person name="Rocher C."/>
            <person name="Selva M."/>
            <person name="Riesgo A."/>
            <person name="Vervoort M."/>
            <person name="Leys S.P."/>
            <person name="Kodjabachian L."/>
            <person name="Le Bivic A."/>
            <person name="Borchiellini C."/>
            <person name="Claverie J.M."/>
            <person name="Renard E."/>
        </authorList>
    </citation>
    <scope>NUCLEOTIDE SEQUENCE [LARGE SCALE GENOMIC DNA]</scope>
    <source>
        <strain evidence="4">SPO-2</strain>
    </source>
</reference>
<evidence type="ECO:0000256" key="2">
    <source>
        <dbReference type="SAM" id="MobiDB-lite"/>
    </source>
</evidence>
<feature type="domain" description="BRCT" evidence="3">
    <location>
        <begin position="729"/>
        <end position="805"/>
    </location>
</feature>
<dbReference type="CDD" id="cd17738">
    <property type="entry name" value="BRCT_TopBP1_rpt7"/>
    <property type="match status" value="1"/>
</dbReference>
<dbReference type="GO" id="GO:0007095">
    <property type="term" value="P:mitotic G2 DNA damage checkpoint signaling"/>
    <property type="evidence" value="ECO:0007669"/>
    <property type="project" value="TreeGrafter"/>
</dbReference>
<dbReference type="InterPro" id="IPR036420">
    <property type="entry name" value="BRCT_dom_sf"/>
</dbReference>
<evidence type="ECO:0000313" key="4">
    <source>
        <dbReference type="EMBL" id="KAI6649562.1"/>
    </source>
</evidence>
<keyword evidence="1" id="KW-0677">Repeat</keyword>
<dbReference type="InterPro" id="IPR059215">
    <property type="entry name" value="BRCT2_TopBP1-like"/>
</dbReference>
<dbReference type="FunFam" id="3.40.50.10190:FF:000018">
    <property type="entry name" value="DNA topoisomerase 2-binding protein 1"/>
    <property type="match status" value="1"/>
</dbReference>
<dbReference type="SMART" id="SM00292">
    <property type="entry name" value="BRCT"/>
    <property type="match status" value="6"/>
</dbReference>
<feature type="region of interest" description="Disordered" evidence="2">
    <location>
        <begin position="423"/>
        <end position="446"/>
    </location>
</feature>